<dbReference type="GO" id="GO:0005886">
    <property type="term" value="C:plasma membrane"/>
    <property type="evidence" value="ECO:0007669"/>
    <property type="project" value="UniProtKB-SubCell"/>
</dbReference>
<dbReference type="SUPFAM" id="SSF160544">
    <property type="entry name" value="EscU C-terminal domain-like"/>
    <property type="match status" value="1"/>
</dbReference>
<dbReference type="Pfam" id="PF01312">
    <property type="entry name" value="Bac_export_2"/>
    <property type="match status" value="1"/>
</dbReference>
<evidence type="ECO:0000256" key="13">
    <source>
        <dbReference type="RuleBase" id="RU364091"/>
    </source>
</evidence>
<evidence type="ECO:0000256" key="1">
    <source>
        <dbReference type="ARBA" id="ARBA00004651"/>
    </source>
</evidence>
<keyword evidence="4 13" id="KW-0813">Transport</keyword>
<evidence type="ECO:0000256" key="12">
    <source>
        <dbReference type="ARBA" id="ARBA00025078"/>
    </source>
</evidence>
<dbReference type="GO" id="GO:0044780">
    <property type="term" value="P:bacterial-type flagellum assembly"/>
    <property type="evidence" value="ECO:0007669"/>
    <property type="project" value="InterPro"/>
</dbReference>
<feature type="region of interest" description="Disordered" evidence="14">
    <location>
        <begin position="1"/>
        <end position="26"/>
    </location>
</feature>
<dbReference type="InterPro" id="IPR006136">
    <property type="entry name" value="FlhB"/>
</dbReference>
<keyword evidence="15" id="KW-0969">Cilium</keyword>
<evidence type="ECO:0000256" key="5">
    <source>
        <dbReference type="ARBA" id="ARBA00022475"/>
    </source>
</evidence>
<evidence type="ECO:0000256" key="9">
    <source>
        <dbReference type="ARBA" id="ARBA00022989"/>
    </source>
</evidence>
<proteinExistence type="inferred from homology"/>
<accession>A0A4D6YFZ7</accession>
<feature type="transmembrane region" description="Helical" evidence="13">
    <location>
        <begin position="91"/>
        <end position="113"/>
    </location>
</feature>
<protein>
    <recommendedName>
        <fullName evidence="3 13">Flagellar biosynthetic protein FlhB</fullName>
    </recommendedName>
</protein>
<reference evidence="15 16" key="1">
    <citation type="submission" date="2018-10" db="EMBL/GenBank/DDBJ databases">
        <title>Comparative functional genomics of the obligate endosymbiont Buchnera aphidicola.</title>
        <authorList>
            <person name="Chong R.A."/>
        </authorList>
    </citation>
    <scope>NUCLEOTIDE SEQUENCE [LARGE SCALE GENOMIC DNA]</scope>
    <source>
        <strain evidence="15 16">Mrh</strain>
    </source>
</reference>
<dbReference type="PRINTS" id="PR00950">
    <property type="entry name" value="TYPE3IMSPROT"/>
</dbReference>
<dbReference type="OrthoDB" id="9807950at2"/>
<keyword evidence="9 13" id="KW-1133">Transmembrane helix</keyword>
<feature type="transmembrane region" description="Helical" evidence="13">
    <location>
        <begin position="190"/>
        <end position="212"/>
    </location>
</feature>
<organism evidence="15 16">
    <name type="scientific">Buchnera aphidicola subsp. Melaphis rhois</name>
    <dbReference type="NCBI Taxonomy" id="118103"/>
    <lineage>
        <taxon>Bacteria</taxon>
        <taxon>Pseudomonadati</taxon>
        <taxon>Pseudomonadota</taxon>
        <taxon>Gammaproteobacteria</taxon>
        <taxon>Enterobacterales</taxon>
        <taxon>Erwiniaceae</taxon>
        <taxon>Buchnera</taxon>
    </lineage>
</organism>
<dbReference type="NCBIfam" id="TIGR00328">
    <property type="entry name" value="flhB"/>
    <property type="match status" value="1"/>
</dbReference>
<comment type="function">
    <text evidence="12 13">Required for formation of the rod structure in the basal body of the flagellar apparatus. Together with FliI and FliH, may constitute the export apparatus of flagellin.</text>
</comment>
<dbReference type="EMBL" id="CP033004">
    <property type="protein sequence ID" value="QCI23255.1"/>
    <property type="molecule type" value="Genomic_DNA"/>
</dbReference>
<evidence type="ECO:0000256" key="2">
    <source>
        <dbReference type="ARBA" id="ARBA00010690"/>
    </source>
</evidence>
<dbReference type="InterPro" id="IPR029025">
    <property type="entry name" value="T3SS_substrate_exporter_C"/>
</dbReference>
<dbReference type="PANTHER" id="PTHR30531">
    <property type="entry name" value="FLAGELLAR BIOSYNTHETIC PROTEIN FLHB"/>
    <property type="match status" value="1"/>
</dbReference>
<keyword evidence="7 13" id="KW-1005">Bacterial flagellum biogenesis</keyword>
<comment type="similarity">
    <text evidence="2 13">Belongs to the type III secretion exporter family.</text>
</comment>
<keyword evidence="15" id="KW-0966">Cell projection</keyword>
<evidence type="ECO:0000313" key="16">
    <source>
        <dbReference type="Proteomes" id="UP000298566"/>
    </source>
</evidence>
<gene>
    <name evidence="13 15" type="primary">flhB</name>
    <name evidence="15" type="ORF">D9V73_01135</name>
</gene>
<dbReference type="Gene3D" id="3.40.1690.10">
    <property type="entry name" value="secretion proteins EscU"/>
    <property type="match status" value="1"/>
</dbReference>
<keyword evidence="5 13" id="KW-1003">Cell membrane</keyword>
<name>A0A4D6YFZ7_BUCMH</name>
<keyword evidence="6 13" id="KW-0812">Transmembrane</keyword>
<evidence type="ECO:0000256" key="11">
    <source>
        <dbReference type="ARBA" id="ARBA00023225"/>
    </source>
</evidence>
<keyword evidence="11 13" id="KW-1006">Bacterial flagellum protein export</keyword>
<evidence type="ECO:0000256" key="6">
    <source>
        <dbReference type="ARBA" id="ARBA00022692"/>
    </source>
</evidence>
<evidence type="ECO:0000256" key="4">
    <source>
        <dbReference type="ARBA" id="ARBA00022448"/>
    </source>
</evidence>
<feature type="transmembrane region" description="Helical" evidence="13">
    <location>
        <begin position="151"/>
        <end position="170"/>
    </location>
</feature>
<dbReference type="AlphaFoldDB" id="A0A4D6YFZ7"/>
<evidence type="ECO:0000256" key="3">
    <source>
        <dbReference type="ARBA" id="ARBA00021622"/>
    </source>
</evidence>
<dbReference type="PANTHER" id="PTHR30531:SF12">
    <property type="entry name" value="FLAGELLAR BIOSYNTHETIC PROTEIN FLHB"/>
    <property type="match status" value="1"/>
</dbReference>
<comment type="subcellular location">
    <subcellularLocation>
        <location evidence="1">Cell membrane</location>
        <topology evidence="1">Multi-pass membrane protein</topology>
    </subcellularLocation>
</comment>
<sequence length="383" mass="44653">MVRDDNNEEKTESPTHHRLERAKKEGNSRHSRELNSFLILISFLIIFWINKYNIVILFENIVRSSFVFDNSVTKDGHVFGSNSVLFLKAHVISILKIIFFPIFLTILLSIIFSNSNFHIKSLKFSFSKLNPISGLKRLFSIQIIVELFKSILKILLVSYVVYFYVSHFFLRSLNFTSKSVLLSLKYSFSIIFSCILTILIMIIPIVVFDIFWEKYAYYKKLRMTRKEILDEFKKTEGNPQIRSRIRQTMRASMRRRIMLSSISKSDVIVVNATHYAIALQYNENSMIAPKVLAKGSGELALKIREIGDKYSIPVLFSLSLARVLYHYTDIGQYIPSTLYAAVAEVLTWVWKVRDWKKKGGTFPNQPHNFFIPLELRTLKKDKN</sequence>
<keyword evidence="10 13" id="KW-0472">Membrane</keyword>
<evidence type="ECO:0000256" key="14">
    <source>
        <dbReference type="SAM" id="MobiDB-lite"/>
    </source>
</evidence>
<keyword evidence="8 13" id="KW-0653">Protein transport</keyword>
<dbReference type="InterPro" id="IPR006135">
    <property type="entry name" value="T3SS_substrate_exporter"/>
</dbReference>
<evidence type="ECO:0000256" key="8">
    <source>
        <dbReference type="ARBA" id="ARBA00022927"/>
    </source>
</evidence>
<feature type="transmembrane region" description="Helical" evidence="13">
    <location>
        <begin position="37"/>
        <end position="58"/>
    </location>
</feature>
<evidence type="ECO:0000313" key="15">
    <source>
        <dbReference type="EMBL" id="QCI23255.1"/>
    </source>
</evidence>
<evidence type="ECO:0000256" key="10">
    <source>
        <dbReference type="ARBA" id="ARBA00023136"/>
    </source>
</evidence>
<keyword evidence="15" id="KW-0282">Flagellum</keyword>
<dbReference type="GO" id="GO:0009306">
    <property type="term" value="P:protein secretion"/>
    <property type="evidence" value="ECO:0007669"/>
    <property type="project" value="InterPro"/>
</dbReference>
<evidence type="ECO:0000256" key="7">
    <source>
        <dbReference type="ARBA" id="ARBA00022795"/>
    </source>
</evidence>
<dbReference type="Proteomes" id="UP000298566">
    <property type="component" value="Chromosome"/>
</dbReference>